<keyword evidence="3" id="KW-0328">Glycosyltransferase</keyword>
<gene>
    <name evidence="7" type="ORF">GHK86_05485</name>
</gene>
<dbReference type="CDD" id="cd00761">
    <property type="entry name" value="Glyco_tranf_GTA_type"/>
    <property type="match status" value="1"/>
</dbReference>
<keyword evidence="8" id="KW-1185">Reference proteome</keyword>
<dbReference type="PANTHER" id="PTHR43179:SF12">
    <property type="entry name" value="GALACTOFURANOSYLTRANSFERASE GLFT2"/>
    <property type="match status" value="1"/>
</dbReference>
<dbReference type="Gene3D" id="3.90.550.10">
    <property type="entry name" value="Spore Coat Polysaccharide Biosynthesis Protein SpsA, Chain A"/>
    <property type="match status" value="1"/>
</dbReference>
<organism evidence="7 8">
    <name type="scientific">Acidiferrimicrobium australe</name>
    <dbReference type="NCBI Taxonomy" id="2664430"/>
    <lineage>
        <taxon>Bacteria</taxon>
        <taxon>Bacillati</taxon>
        <taxon>Actinomycetota</taxon>
        <taxon>Acidimicrobiia</taxon>
        <taxon>Acidimicrobiales</taxon>
        <taxon>Acidimicrobiaceae</taxon>
        <taxon>Acidiferrimicrobium</taxon>
    </lineage>
</organism>
<proteinExistence type="inferred from homology"/>
<evidence type="ECO:0000256" key="1">
    <source>
        <dbReference type="ARBA" id="ARBA00004776"/>
    </source>
</evidence>
<dbReference type="EMBL" id="WJHE01000233">
    <property type="protein sequence ID" value="MST32178.1"/>
    <property type="molecule type" value="Genomic_DNA"/>
</dbReference>
<dbReference type="InterPro" id="IPR001173">
    <property type="entry name" value="Glyco_trans_2-like"/>
</dbReference>
<evidence type="ECO:0000313" key="7">
    <source>
        <dbReference type="EMBL" id="MST32178.1"/>
    </source>
</evidence>
<sequence length="348" mass="37459">MPWSSGTKGRAPSPDRTDAPSRSCGATPRSGARPDPGHRPGSPVPGESPDRAGAPGVDPEVSGAGPEHPSVGAALRRIEKNDLSAPARIVEIERTEVAEEGIDVSSARTLWCLGKDRGVPSQLSFWDVSDDESVLPRSLASPLPHRPPGSVAPVASPLSRALTLTICVCTRERPDEVRRLLAHLEDQSDRDFEVLIVDNAPTDGATREVARDPTSLGVRYEVEPVRGLSRARNRGLTESSSDLVAWLDDDERPDRHWVRSLRAGFDHPCRPAAVVGSIFPAELETPAQVLFETYGGFNKGRGLAPEVLRRHTSRVRSALYPSPSLGSGGNMAYLRRELLSIGGFDTSL</sequence>
<dbReference type="InterPro" id="IPR029044">
    <property type="entry name" value="Nucleotide-diphossugar_trans"/>
</dbReference>
<dbReference type="Pfam" id="PF00535">
    <property type="entry name" value="Glycos_transf_2"/>
    <property type="match status" value="1"/>
</dbReference>
<dbReference type="Proteomes" id="UP000437736">
    <property type="component" value="Unassembled WGS sequence"/>
</dbReference>
<feature type="region of interest" description="Disordered" evidence="5">
    <location>
        <begin position="1"/>
        <end position="70"/>
    </location>
</feature>
<accession>A0ABW9QR42</accession>
<evidence type="ECO:0000256" key="2">
    <source>
        <dbReference type="ARBA" id="ARBA00006739"/>
    </source>
</evidence>
<dbReference type="SUPFAM" id="SSF53448">
    <property type="entry name" value="Nucleotide-diphospho-sugar transferases"/>
    <property type="match status" value="1"/>
</dbReference>
<evidence type="ECO:0000313" key="8">
    <source>
        <dbReference type="Proteomes" id="UP000437736"/>
    </source>
</evidence>
<evidence type="ECO:0000256" key="5">
    <source>
        <dbReference type="SAM" id="MobiDB-lite"/>
    </source>
</evidence>
<dbReference type="PANTHER" id="PTHR43179">
    <property type="entry name" value="RHAMNOSYLTRANSFERASE WBBL"/>
    <property type="match status" value="1"/>
</dbReference>
<evidence type="ECO:0000259" key="6">
    <source>
        <dbReference type="Pfam" id="PF00535"/>
    </source>
</evidence>
<protein>
    <submittedName>
        <fullName evidence="7">Glycosyltransferase</fullName>
    </submittedName>
</protein>
<evidence type="ECO:0000256" key="4">
    <source>
        <dbReference type="ARBA" id="ARBA00022679"/>
    </source>
</evidence>
<evidence type="ECO:0000256" key="3">
    <source>
        <dbReference type="ARBA" id="ARBA00022676"/>
    </source>
</evidence>
<feature type="non-terminal residue" evidence="7">
    <location>
        <position position="348"/>
    </location>
</feature>
<name>A0ABW9QR42_9ACTN</name>
<comment type="pathway">
    <text evidence="1">Cell wall biogenesis; cell wall polysaccharide biosynthesis.</text>
</comment>
<keyword evidence="4" id="KW-0808">Transferase</keyword>
<comment type="caution">
    <text evidence="7">The sequence shown here is derived from an EMBL/GenBank/DDBJ whole genome shotgun (WGS) entry which is preliminary data.</text>
</comment>
<feature type="domain" description="Glycosyltransferase 2-like" evidence="6">
    <location>
        <begin position="165"/>
        <end position="335"/>
    </location>
</feature>
<reference evidence="7 8" key="1">
    <citation type="submission" date="2019-11" db="EMBL/GenBank/DDBJ databases">
        <title>Acidiferrimicrobium australis gen. nov., sp. nov., an acidophilic and obligately heterotrophic, member of the Actinobacteria that catalyses dissimilatory oxido- reduction of iron isolated from metal-rich acidic water in Chile.</title>
        <authorList>
            <person name="Gonzalez D."/>
            <person name="Huber K."/>
            <person name="Hedrich S."/>
            <person name="Rojas-Villalobos C."/>
            <person name="Quatrini R."/>
            <person name="Dinamarca M.A."/>
            <person name="Schwarz A."/>
            <person name="Canales C."/>
            <person name="Nancucheo I."/>
        </authorList>
    </citation>
    <scope>NUCLEOTIDE SEQUENCE [LARGE SCALE GENOMIC DNA]</scope>
    <source>
        <strain evidence="7 8">USS-CCA1</strain>
    </source>
</reference>
<comment type="similarity">
    <text evidence="2">Belongs to the glycosyltransferase 2 family.</text>
</comment>